<evidence type="ECO:0000313" key="2">
    <source>
        <dbReference type="EMBL" id="KAJ1129226.1"/>
    </source>
</evidence>
<proteinExistence type="predicted"/>
<gene>
    <name evidence="2" type="ORF">NDU88_007597</name>
</gene>
<evidence type="ECO:0000313" key="3">
    <source>
        <dbReference type="Proteomes" id="UP001066276"/>
    </source>
</evidence>
<evidence type="ECO:0000256" key="1">
    <source>
        <dbReference type="SAM" id="MobiDB-lite"/>
    </source>
</evidence>
<name>A0AAV7PM53_PLEWA</name>
<organism evidence="2 3">
    <name type="scientific">Pleurodeles waltl</name>
    <name type="common">Iberian ribbed newt</name>
    <dbReference type="NCBI Taxonomy" id="8319"/>
    <lineage>
        <taxon>Eukaryota</taxon>
        <taxon>Metazoa</taxon>
        <taxon>Chordata</taxon>
        <taxon>Craniata</taxon>
        <taxon>Vertebrata</taxon>
        <taxon>Euteleostomi</taxon>
        <taxon>Amphibia</taxon>
        <taxon>Batrachia</taxon>
        <taxon>Caudata</taxon>
        <taxon>Salamandroidea</taxon>
        <taxon>Salamandridae</taxon>
        <taxon>Pleurodelinae</taxon>
        <taxon>Pleurodeles</taxon>
    </lineage>
</organism>
<protein>
    <submittedName>
        <fullName evidence="2">Uncharacterized protein</fullName>
    </submittedName>
</protein>
<dbReference type="Proteomes" id="UP001066276">
    <property type="component" value="Chromosome 7"/>
</dbReference>
<feature type="region of interest" description="Disordered" evidence="1">
    <location>
        <begin position="107"/>
        <end position="141"/>
    </location>
</feature>
<dbReference type="AlphaFoldDB" id="A0AAV7PM53"/>
<sequence length="173" mass="18826">MSTALLTSGRRSEFLRQSDPARPGPRVLLRTADSSSGSLSHECVAARSDLCSHTLRRSVFFFFFCSGGSGREFSLVRSYRPGCRLISSTDLAPWPRDRSVTAAHLTSGRRSEFLQQSDPARPGPRVLPRTADSSSGSPSPECVAARSSDLYSHTLPKICLFFRSEGRAAISVS</sequence>
<reference evidence="2" key="1">
    <citation type="journal article" date="2022" name="bioRxiv">
        <title>Sequencing and chromosome-scale assembly of the giantPleurodeles waltlgenome.</title>
        <authorList>
            <person name="Brown T."/>
            <person name="Elewa A."/>
            <person name="Iarovenko S."/>
            <person name="Subramanian E."/>
            <person name="Araus A.J."/>
            <person name="Petzold A."/>
            <person name="Susuki M."/>
            <person name="Suzuki K.-i.T."/>
            <person name="Hayashi T."/>
            <person name="Toyoda A."/>
            <person name="Oliveira C."/>
            <person name="Osipova E."/>
            <person name="Leigh N.D."/>
            <person name="Simon A."/>
            <person name="Yun M.H."/>
        </authorList>
    </citation>
    <scope>NUCLEOTIDE SEQUENCE</scope>
    <source>
        <strain evidence="2">20211129_DDA</strain>
        <tissue evidence="2">Liver</tissue>
    </source>
</reference>
<accession>A0AAV7PM53</accession>
<comment type="caution">
    <text evidence="2">The sequence shown here is derived from an EMBL/GenBank/DDBJ whole genome shotgun (WGS) entry which is preliminary data.</text>
</comment>
<keyword evidence="3" id="KW-1185">Reference proteome</keyword>
<feature type="region of interest" description="Disordered" evidence="1">
    <location>
        <begin position="1"/>
        <end position="26"/>
    </location>
</feature>
<dbReference type="EMBL" id="JANPWB010000011">
    <property type="protein sequence ID" value="KAJ1129226.1"/>
    <property type="molecule type" value="Genomic_DNA"/>
</dbReference>